<dbReference type="OrthoDB" id="9758822at2"/>
<evidence type="ECO:0000313" key="12">
    <source>
        <dbReference type="Proteomes" id="UP000242754"/>
    </source>
</evidence>
<dbReference type="PANTHER" id="PTHR43053">
    <property type="entry name" value="GLYCOSIDASE FAMILY 31"/>
    <property type="match status" value="1"/>
</dbReference>
<comment type="similarity">
    <text evidence="2">Belongs to the glycosyl hydrolase 36 family.</text>
</comment>
<evidence type="ECO:0000259" key="9">
    <source>
        <dbReference type="Pfam" id="PF16874"/>
    </source>
</evidence>
<keyword evidence="4 6" id="KW-0378">Hydrolase</keyword>
<keyword evidence="12" id="KW-1185">Reference proteome</keyword>
<dbReference type="STRING" id="140314.SAMN04488076_101101"/>
<dbReference type="RefSeq" id="WP_087031267.1">
    <property type="nucleotide sequence ID" value="NZ_FJNE01000002.1"/>
</dbReference>
<evidence type="ECO:0000256" key="3">
    <source>
        <dbReference type="ARBA" id="ARBA00012755"/>
    </source>
</evidence>
<evidence type="ECO:0000259" key="10">
    <source>
        <dbReference type="Pfam" id="PF16875"/>
    </source>
</evidence>
<feature type="active site" description="Proton donor" evidence="7">
    <location>
        <position position="548"/>
    </location>
</feature>
<dbReference type="CDD" id="cd14791">
    <property type="entry name" value="GH36"/>
    <property type="match status" value="1"/>
</dbReference>
<feature type="domain" description="Glycosyl hydrolase family 36 C-terminal" evidence="9">
    <location>
        <begin position="649"/>
        <end position="727"/>
    </location>
</feature>
<dbReference type="InterPro" id="IPR038417">
    <property type="entry name" value="Alpga-gal_N_sf"/>
</dbReference>
<accession>A0A143YCM5</accession>
<dbReference type="EC" id="3.2.1.22" evidence="3 6"/>
<dbReference type="GO" id="GO:0004557">
    <property type="term" value="F:alpha-galactosidase activity"/>
    <property type="evidence" value="ECO:0007669"/>
    <property type="project" value="UniProtKB-UniRule"/>
</dbReference>
<dbReference type="PRINTS" id="PR00743">
    <property type="entry name" value="GLHYDRLASE36"/>
</dbReference>
<feature type="binding site" evidence="8">
    <location>
        <begin position="367"/>
        <end position="368"/>
    </location>
    <ligand>
        <name>substrate</name>
    </ligand>
</feature>
<feature type="active site" description="Nucleophile" evidence="7">
    <location>
        <position position="479"/>
    </location>
</feature>
<evidence type="ECO:0000256" key="5">
    <source>
        <dbReference type="ARBA" id="ARBA00023295"/>
    </source>
</evidence>
<dbReference type="InterPro" id="IPR031704">
    <property type="entry name" value="Glyco_hydro_36_N"/>
</dbReference>
<dbReference type="Pfam" id="PF02065">
    <property type="entry name" value="Melibiase"/>
    <property type="match status" value="1"/>
</dbReference>
<evidence type="ECO:0000256" key="2">
    <source>
        <dbReference type="ARBA" id="ARBA00006202"/>
    </source>
</evidence>
<evidence type="ECO:0000256" key="4">
    <source>
        <dbReference type="ARBA" id="ARBA00022801"/>
    </source>
</evidence>
<dbReference type="Proteomes" id="UP000242754">
    <property type="component" value="Unassembled WGS sequence"/>
</dbReference>
<dbReference type="PIRSF" id="PIRSF005536">
    <property type="entry name" value="Agal"/>
    <property type="match status" value="1"/>
</dbReference>
<dbReference type="InterPro" id="IPR000111">
    <property type="entry name" value="Glyco_hydro_27/36_CS"/>
</dbReference>
<feature type="binding site" evidence="8">
    <location>
        <position position="200"/>
    </location>
    <ligand>
        <name>substrate</name>
    </ligand>
</feature>
<dbReference type="Pfam" id="PF16875">
    <property type="entry name" value="Glyco_hydro_36N"/>
    <property type="match status" value="1"/>
</dbReference>
<proteinExistence type="inferred from homology"/>
<protein>
    <recommendedName>
        <fullName evidence="3 6">Alpha-galactosidase</fullName>
        <ecNumber evidence="3 6">3.2.1.22</ecNumber>
    </recommendedName>
</protein>
<dbReference type="SUPFAM" id="SSF51445">
    <property type="entry name" value="(Trans)glycosidases"/>
    <property type="match status" value="1"/>
</dbReference>
<dbReference type="GO" id="GO:0016052">
    <property type="term" value="P:carbohydrate catabolic process"/>
    <property type="evidence" value="ECO:0007669"/>
    <property type="project" value="InterPro"/>
</dbReference>
<dbReference type="AlphaFoldDB" id="A0A143YCM5"/>
<feature type="binding site" evidence="8">
    <location>
        <position position="548"/>
    </location>
    <ligand>
        <name>substrate</name>
    </ligand>
</feature>
<gene>
    <name evidence="11" type="ORF">Tpal_617</name>
</gene>
<evidence type="ECO:0000313" key="11">
    <source>
        <dbReference type="EMBL" id="CZQ85320.1"/>
    </source>
</evidence>
<evidence type="ECO:0000256" key="8">
    <source>
        <dbReference type="PIRSR" id="PIRSR005536-2"/>
    </source>
</evidence>
<dbReference type="Gene3D" id="2.60.40.1180">
    <property type="entry name" value="Golgi alpha-mannosidase II"/>
    <property type="match status" value="1"/>
</dbReference>
<dbReference type="InterPro" id="IPR002252">
    <property type="entry name" value="Glyco_hydro_36"/>
</dbReference>
<dbReference type="InterPro" id="IPR050985">
    <property type="entry name" value="Alpha-glycosidase_related"/>
</dbReference>
<feature type="binding site" evidence="8">
    <location>
        <position position="526"/>
    </location>
    <ligand>
        <name>substrate</name>
    </ligand>
</feature>
<evidence type="ECO:0000256" key="7">
    <source>
        <dbReference type="PIRSR" id="PIRSR005536-1"/>
    </source>
</evidence>
<sequence>MTIQYNEDKKYFHLQNESVSYVIALEEETYVSHQYWGKRINAFSQVADYPRQDNAFAPNPYDVTGREFSLATLPQEFPGNGSGDFRESAFECLYADNTTVSLLTYKGHEILSGKQPLTGLPQTYETKEEAAETLLLTMEDVITKAQVTLVYTLFADYPIVTRSARFTNSGTETVHLNKALSMSIDFPDSAFDMIQLPGAWGRERQIVRSPLVRGIHRLDSKRGTTSHAYQPFVALAGKDANEDQGEVYGFHFVYSGEFVANVEVDTYAQTRVQMGISPEHFQWKLAAGETFQTPEVVLVYSDEGMNGLSQTLHPFYQKHLVRGAHQFAERPVLINNWEGTYFDFTPEKIEAMAEESAALGVELFVLDDGWFGKRDDDYSSLGDWFVHDKKLPNGLKALSEAIKAKGMLFGLWFEPEMISGDSELYRAHPDWCVHTPGREKSLGRSQYVLDFSRKEVRDDILAQMMKILDEVPIDYIKWDYNRNMTEIGTAAKNALPGEVLHNYMLGLYEVMEALVTKYPHILFESCSGGGGRYDPGILYYMPQTWTSDNTDAVARLEIQYGTSLVMPISSMASHVSAVPNHQVHRMTSMKMRGDVAMAGNLGYELDVTTLSEEEKAEMKDQIAFYKKHRKLIQYGTFHRILNPFETQNEAAWIFVSPEKEEAIYFYYRVLDRANMKRKKVIFKGLDPAKVYAVTGYEEPIGGDELMNRGLYLKEALQGDYQSACMVLKALA</sequence>
<dbReference type="InterPro" id="IPR013780">
    <property type="entry name" value="Glyco_hydro_b"/>
</dbReference>
<feature type="binding site" evidence="8">
    <location>
        <position position="444"/>
    </location>
    <ligand>
        <name>substrate</name>
    </ligand>
</feature>
<dbReference type="PANTHER" id="PTHR43053:SF3">
    <property type="entry name" value="ALPHA-GALACTOSIDASE C-RELATED"/>
    <property type="match status" value="1"/>
</dbReference>
<name>A0A143YCM5_9LACT</name>
<feature type="binding site" evidence="8">
    <location>
        <begin position="477"/>
        <end position="481"/>
    </location>
    <ligand>
        <name>substrate</name>
    </ligand>
</feature>
<dbReference type="Pfam" id="PF16874">
    <property type="entry name" value="Glyco_hydro_36C"/>
    <property type="match status" value="1"/>
</dbReference>
<dbReference type="InterPro" id="IPR017853">
    <property type="entry name" value="GH"/>
</dbReference>
<organism evidence="11 12">
    <name type="scientific">Trichococcus palustris</name>
    <dbReference type="NCBI Taxonomy" id="140314"/>
    <lineage>
        <taxon>Bacteria</taxon>
        <taxon>Bacillati</taxon>
        <taxon>Bacillota</taxon>
        <taxon>Bacilli</taxon>
        <taxon>Lactobacillales</taxon>
        <taxon>Carnobacteriaceae</taxon>
        <taxon>Trichococcus</taxon>
    </lineage>
</organism>
<evidence type="ECO:0000256" key="6">
    <source>
        <dbReference type="PIRNR" id="PIRNR005536"/>
    </source>
</evidence>
<dbReference type="InterPro" id="IPR031705">
    <property type="entry name" value="Glyco_hydro_36_C"/>
</dbReference>
<dbReference type="Gene3D" id="2.70.98.60">
    <property type="entry name" value="alpha-galactosidase from lactobacil brevis"/>
    <property type="match status" value="1"/>
</dbReference>
<dbReference type="PROSITE" id="PS00512">
    <property type="entry name" value="ALPHA_GALACTOSIDASE"/>
    <property type="match status" value="1"/>
</dbReference>
<dbReference type="Gene3D" id="3.20.20.70">
    <property type="entry name" value="Aldolase class I"/>
    <property type="match status" value="1"/>
</dbReference>
<dbReference type="FunFam" id="3.20.20.70:FF:000118">
    <property type="entry name" value="Alpha-galactosidase"/>
    <property type="match status" value="1"/>
</dbReference>
<feature type="domain" description="Glycosyl hydrolase family 36 N-terminal" evidence="10">
    <location>
        <begin position="30"/>
        <end position="286"/>
    </location>
</feature>
<reference evidence="11 12" key="1">
    <citation type="submission" date="2016-02" db="EMBL/GenBank/DDBJ databases">
        <authorList>
            <person name="Wen L."/>
            <person name="He K."/>
            <person name="Yang H."/>
        </authorList>
    </citation>
    <scope>NUCLEOTIDE SEQUENCE [LARGE SCALE GENOMIC DNA]</scope>
    <source>
        <strain evidence="11">Trichococcus palustris</strain>
    </source>
</reference>
<dbReference type="EMBL" id="FJNE01000002">
    <property type="protein sequence ID" value="CZQ85320.1"/>
    <property type="molecule type" value="Genomic_DNA"/>
</dbReference>
<evidence type="ECO:0000256" key="1">
    <source>
        <dbReference type="ARBA" id="ARBA00001255"/>
    </source>
</evidence>
<keyword evidence="5 6" id="KW-0326">Glycosidase</keyword>
<dbReference type="InterPro" id="IPR013785">
    <property type="entry name" value="Aldolase_TIM"/>
</dbReference>
<comment type="catalytic activity">
    <reaction evidence="1 6">
        <text>Hydrolysis of terminal, non-reducing alpha-D-galactose residues in alpha-D-galactosides, including galactose oligosaccharides, galactomannans and galactolipids.</text>
        <dbReference type="EC" id="3.2.1.22"/>
    </reaction>
</comment>